<dbReference type="AlphaFoldDB" id="A0A1S3JA50"/>
<dbReference type="Proteomes" id="UP000085678">
    <property type="component" value="Unplaced"/>
</dbReference>
<evidence type="ECO:0000313" key="5">
    <source>
        <dbReference type="RefSeq" id="XP_013407198.2"/>
    </source>
</evidence>
<accession>A0A1S3JA50</accession>
<dbReference type="OrthoDB" id="205623at2759"/>
<comment type="similarity">
    <text evidence="1">Belongs to the sulfotransferase 1 family.</text>
</comment>
<dbReference type="GeneID" id="106171406"/>
<dbReference type="SUPFAM" id="SSF52540">
    <property type="entry name" value="P-loop containing nucleoside triphosphate hydrolases"/>
    <property type="match status" value="2"/>
</dbReference>
<dbReference type="InterPro" id="IPR027417">
    <property type="entry name" value="P-loop_NTPase"/>
</dbReference>
<dbReference type="RefSeq" id="XP_013407198.2">
    <property type="nucleotide sequence ID" value="XM_013551744.2"/>
</dbReference>
<evidence type="ECO:0000259" key="3">
    <source>
        <dbReference type="Pfam" id="PF00685"/>
    </source>
</evidence>
<name>A0A1S3JA50_LINAN</name>
<feature type="domain" description="Sulfotransferase" evidence="3">
    <location>
        <begin position="355"/>
        <end position="607"/>
    </location>
</feature>
<evidence type="ECO:0000313" key="4">
    <source>
        <dbReference type="Proteomes" id="UP000085678"/>
    </source>
</evidence>
<dbReference type="InParanoid" id="A0A1S3JA50"/>
<dbReference type="InterPro" id="IPR000863">
    <property type="entry name" value="Sulfotransferase_dom"/>
</dbReference>
<evidence type="ECO:0000256" key="1">
    <source>
        <dbReference type="ARBA" id="ARBA00005771"/>
    </source>
</evidence>
<proteinExistence type="inferred from homology"/>
<sequence>MANMTNATFHTAEVDQDPKESIFELKDGDGLPFPWKQFKGLVGLPGIPNMVQRMQNLTHFVAREDDIWICGYRKCGNHWVWEIASMIIKGKAETIAEPKEDYFIEHEDLPFFDSKPSPRVMNTHLTSDWIPKDVFIKKNKIILVIRNPKDAYVSLYYHMLGLKKKNYEGTWNGFFELIPQLIKYDQCYDSWLAYYKVFWEYAKQHTDTVLVVKYEDMLKDPVNHVRKIANFLRKPIDQVLCEAIAEQCSFENMKRNKQTHREAGPEGERNTKPELKKWRDTAFGMYRKEYNMADMLVLTGLNDLEKDTKDSIFEMIDGHGLPFLWKQFEGLVGLPAIPNMVQRMRNLPNFVAREEDIWVFSFPKCGTHWIWEVASMVINGKAETIPVPKEDYFVEHEDLASLDSKPFPRVLNTHLPLEWIPKDVFTKKNKIILVIRNPKDAYVSLYYHMSGMKRKNYEGTWNGFFELIPQLMEYEKCYDNWMYYYKAFWEYAKQHTDTVLALKYEEMLKDPVGHVRKIAEFLGKPIDQKLCEAIAEKCSFDHMKKAKQTSRVAGPEGEKHAKPEEKVWRDAAHGMYRKGKVGDWKNHFTVAQNERFDALYQEQMKGSDLTVAFEID</sequence>
<dbReference type="PANTHER" id="PTHR11783">
    <property type="entry name" value="SULFOTRANSFERASE SULT"/>
    <property type="match status" value="1"/>
</dbReference>
<keyword evidence="2" id="KW-0808">Transferase</keyword>
<reference evidence="5" key="1">
    <citation type="submission" date="2025-08" db="UniProtKB">
        <authorList>
            <consortium name="RefSeq"/>
        </authorList>
    </citation>
    <scope>IDENTIFICATION</scope>
    <source>
        <tissue evidence="5">Gonads</tissue>
    </source>
</reference>
<dbReference type="Gene3D" id="3.40.50.300">
    <property type="entry name" value="P-loop containing nucleotide triphosphate hydrolases"/>
    <property type="match status" value="2"/>
</dbReference>
<dbReference type="GO" id="GO:0008146">
    <property type="term" value="F:sulfotransferase activity"/>
    <property type="evidence" value="ECO:0007669"/>
    <property type="project" value="InterPro"/>
</dbReference>
<keyword evidence="4" id="KW-1185">Reference proteome</keyword>
<organism evidence="4 5">
    <name type="scientific">Lingula anatina</name>
    <name type="common">Brachiopod</name>
    <name type="synonym">Lingula unguis</name>
    <dbReference type="NCBI Taxonomy" id="7574"/>
    <lineage>
        <taxon>Eukaryota</taxon>
        <taxon>Metazoa</taxon>
        <taxon>Spiralia</taxon>
        <taxon>Lophotrochozoa</taxon>
        <taxon>Brachiopoda</taxon>
        <taxon>Linguliformea</taxon>
        <taxon>Lingulata</taxon>
        <taxon>Lingulida</taxon>
        <taxon>Linguloidea</taxon>
        <taxon>Lingulidae</taxon>
        <taxon>Lingula</taxon>
    </lineage>
</organism>
<dbReference type="KEGG" id="lak:106171406"/>
<gene>
    <name evidence="5" type="primary">LOC106171406</name>
</gene>
<evidence type="ECO:0000256" key="2">
    <source>
        <dbReference type="ARBA" id="ARBA00022679"/>
    </source>
</evidence>
<feature type="domain" description="Sulfotransferase" evidence="3">
    <location>
        <begin position="65"/>
        <end position="280"/>
    </location>
</feature>
<protein>
    <submittedName>
        <fullName evidence="5">Uncharacterized protein LOC106171406</fullName>
    </submittedName>
</protein>
<dbReference type="Pfam" id="PF00685">
    <property type="entry name" value="Sulfotransfer_1"/>
    <property type="match status" value="2"/>
</dbReference>